<dbReference type="HOGENOM" id="CLU_009583_35_0_5"/>
<dbReference type="AlphaFoldDB" id="Q2W7D1"/>
<dbReference type="EMBL" id="AP007255">
    <property type="protein sequence ID" value="BAE50244.1"/>
    <property type="molecule type" value="Genomic_DNA"/>
</dbReference>
<dbReference type="RefSeq" id="WP_011383850.1">
    <property type="nucleotide sequence ID" value="NC_007626.1"/>
</dbReference>
<dbReference type="GO" id="GO:0016757">
    <property type="term" value="F:glycosyltransferase activity"/>
    <property type="evidence" value="ECO:0007669"/>
    <property type="project" value="TreeGrafter"/>
</dbReference>
<proteinExistence type="predicted"/>
<dbReference type="STRING" id="342108.amb1440"/>
<sequence length="389" mass="42838">MRILIIHERYRQRGGEDAVFDTESALLEERGCVVERLVADNDHIDETRGGLALAANAVWSTDGRGRVRRKVQEFRPDIVHIHNWFPLFSPAIHGAIRAEGVPVVQTLHNFRLMCLNGLFLRDGQPCEDCLGSPLAWRGVLRRCYRDDTKASAAVAAMNCWHHLAGTWRRNVDLFLVGSDFARRRFVAAGLPAERIALKPNTVCDPGAEAASWRRPRRGAVFLGRLSPEKGIADLIRAWRDMGHRLTIVGDGPLAAALRAEASSEVDFAGWQDPARVSSILSEAALLCLPSRCYEQWPLVVAEAAAHGLPILASDLGALESLVEEDVTGKRVTPGDVDAWRDAARTLLDSPALLAAMGQNARQVYACRYSPQVVTDLLLGHYARLRASPP</sequence>
<keyword evidence="3" id="KW-1185">Reference proteome</keyword>
<gene>
    <name evidence="2" type="ordered locus">amb1440</name>
</gene>
<dbReference type="KEGG" id="mag:amb1440"/>
<accession>Q2W7D1</accession>
<feature type="domain" description="Glycosyltransferase subfamily 4-like N-terminal" evidence="1">
    <location>
        <begin position="27"/>
        <end position="200"/>
    </location>
</feature>
<dbReference type="OrthoDB" id="7249056at2"/>
<dbReference type="InterPro" id="IPR050194">
    <property type="entry name" value="Glycosyltransferase_grp1"/>
</dbReference>
<dbReference type="Pfam" id="PF13579">
    <property type="entry name" value="Glyco_trans_4_4"/>
    <property type="match status" value="1"/>
</dbReference>
<dbReference type="SUPFAM" id="SSF53756">
    <property type="entry name" value="UDP-Glycosyltransferase/glycogen phosphorylase"/>
    <property type="match status" value="1"/>
</dbReference>
<evidence type="ECO:0000313" key="3">
    <source>
        <dbReference type="Proteomes" id="UP000007058"/>
    </source>
</evidence>
<dbReference type="Pfam" id="PF13692">
    <property type="entry name" value="Glyco_trans_1_4"/>
    <property type="match status" value="1"/>
</dbReference>
<evidence type="ECO:0000313" key="2">
    <source>
        <dbReference type="EMBL" id="BAE50244.1"/>
    </source>
</evidence>
<organism evidence="2 3">
    <name type="scientific">Paramagnetospirillum magneticum (strain ATCC 700264 / AMB-1)</name>
    <name type="common">Magnetospirillum magneticum</name>
    <dbReference type="NCBI Taxonomy" id="342108"/>
    <lineage>
        <taxon>Bacteria</taxon>
        <taxon>Pseudomonadati</taxon>
        <taxon>Pseudomonadota</taxon>
        <taxon>Alphaproteobacteria</taxon>
        <taxon>Rhodospirillales</taxon>
        <taxon>Magnetospirillaceae</taxon>
        <taxon>Paramagnetospirillum</taxon>
    </lineage>
</organism>
<dbReference type="CAZy" id="GT4">
    <property type="family name" value="Glycosyltransferase Family 4"/>
</dbReference>
<dbReference type="PANTHER" id="PTHR45947:SF13">
    <property type="entry name" value="TRANSFERASE"/>
    <property type="match status" value="1"/>
</dbReference>
<dbReference type="PANTHER" id="PTHR45947">
    <property type="entry name" value="SULFOQUINOVOSYL TRANSFERASE SQD2"/>
    <property type="match status" value="1"/>
</dbReference>
<dbReference type="Proteomes" id="UP000007058">
    <property type="component" value="Chromosome"/>
</dbReference>
<name>Q2W7D1_PARM1</name>
<dbReference type="InterPro" id="IPR028098">
    <property type="entry name" value="Glyco_trans_4-like_N"/>
</dbReference>
<evidence type="ECO:0000259" key="1">
    <source>
        <dbReference type="Pfam" id="PF13579"/>
    </source>
</evidence>
<dbReference type="Gene3D" id="3.40.50.2000">
    <property type="entry name" value="Glycogen Phosphorylase B"/>
    <property type="match status" value="2"/>
</dbReference>
<reference evidence="2 3" key="1">
    <citation type="journal article" date="2005" name="DNA Res.">
        <title>Complete genome sequence of the facultative anaerobic magnetotactic bacterium Magnetospirillum sp. strain AMB-1.</title>
        <authorList>
            <person name="Matsunaga T."/>
            <person name="Okamura Y."/>
            <person name="Fukuda Y."/>
            <person name="Wahyudi A.T."/>
            <person name="Murase Y."/>
            <person name="Takeyama H."/>
        </authorList>
    </citation>
    <scope>NUCLEOTIDE SEQUENCE [LARGE SCALE GENOMIC DNA]</scope>
    <source>
        <strain evidence="3">ATCC 700264 / AMB-1</strain>
    </source>
</reference>
<dbReference type="CDD" id="cd03801">
    <property type="entry name" value="GT4_PimA-like"/>
    <property type="match status" value="1"/>
</dbReference>
<protein>
    <submittedName>
        <fullName evidence="2">Glycosyltransferase</fullName>
    </submittedName>
</protein>